<feature type="region of interest" description="Disordered" evidence="1">
    <location>
        <begin position="50"/>
        <end position="80"/>
    </location>
</feature>
<protein>
    <submittedName>
        <fullName evidence="2">Uncharacterized protein</fullName>
    </submittedName>
</protein>
<dbReference type="AntiFam" id="ANF00193">
    <property type="entry name" value="Shadow ORF (opposite ilvB)"/>
</dbReference>
<proteinExistence type="predicted"/>
<gene>
    <name evidence="2" type="ORF">BN970_01273</name>
</gene>
<evidence type="ECO:0000313" key="3">
    <source>
        <dbReference type="Proteomes" id="UP000182227"/>
    </source>
</evidence>
<reference evidence="2 3" key="1">
    <citation type="submission" date="2015-03" db="EMBL/GenBank/DDBJ databases">
        <authorList>
            <person name="Murphy D."/>
        </authorList>
    </citation>
    <scope>NUCLEOTIDE SEQUENCE [LARGE SCALE GENOMIC DNA]</scope>
    <source>
        <strain evidence="2 3">D16</strain>
    </source>
</reference>
<accession>A0A0U1D472</accession>
<dbReference type="EMBL" id="CTEF01000001">
    <property type="protein sequence ID" value="CQD06825.1"/>
    <property type="molecule type" value="Genomic_DNA"/>
</dbReference>
<feature type="compositionally biased region" description="Polar residues" evidence="1">
    <location>
        <begin position="9"/>
        <end position="20"/>
    </location>
</feature>
<feature type="compositionally biased region" description="Pro residues" evidence="1">
    <location>
        <begin position="67"/>
        <end position="80"/>
    </location>
</feature>
<evidence type="ECO:0000313" key="2">
    <source>
        <dbReference type="EMBL" id="CQD06825.1"/>
    </source>
</evidence>
<sequence length="111" mass="11402">MSAGLRSLRQYSETAENSACPSRLPLSPLVSWKAPRPSSVVGACPMSASTGTRLASDSASPGTVFRQPPPEVAATTPTPPPLRLYPSAIVAAENSCLANTAVMSSRKCAAS</sequence>
<feature type="compositionally biased region" description="Polar residues" evidence="1">
    <location>
        <begin position="50"/>
        <end position="61"/>
    </location>
</feature>
<feature type="region of interest" description="Disordered" evidence="1">
    <location>
        <begin position="1"/>
        <end position="21"/>
    </location>
</feature>
<dbReference type="AlphaFoldDB" id="A0A0U1D472"/>
<dbReference type="Proteomes" id="UP000182227">
    <property type="component" value="Unassembled WGS sequence"/>
</dbReference>
<organism evidence="2 3">
    <name type="scientific">Mycolicibacterium conceptionense</name>
    <dbReference type="NCBI Taxonomy" id="451644"/>
    <lineage>
        <taxon>Bacteria</taxon>
        <taxon>Bacillati</taxon>
        <taxon>Actinomycetota</taxon>
        <taxon>Actinomycetes</taxon>
        <taxon>Mycobacteriales</taxon>
        <taxon>Mycobacteriaceae</taxon>
        <taxon>Mycolicibacterium</taxon>
    </lineage>
</organism>
<evidence type="ECO:0000256" key="1">
    <source>
        <dbReference type="SAM" id="MobiDB-lite"/>
    </source>
</evidence>
<name>A0A0U1D472_9MYCO</name>